<sequence length="270" mass="31637">MRYIRTCSLPQDDVKNPNLYPYNSLRSKLAETIIFDSITLFYGNNGSGKSTLLNLLVDKLNIKGAEKPRNFGKKDYYEQYLNHLAITFEEDEETGWSKIVPENSYYLKSEDVLYEVKKIQQEQVLREGYRYERKRLGLSKKQVMTKQSEEKTDRDIDKLLFAQEKYSNGQTAMQIFEDYLMPDGIYFLDEPEVSLSPKNQLILADIITYHTRFLNCQFVIATHSPFLLGKLEGTIYNLDLPGIQTSKWTNLPAMKEYYDFFSQFSNQFNT</sequence>
<evidence type="ECO:0000259" key="1">
    <source>
        <dbReference type="SMART" id="SM00382"/>
    </source>
</evidence>
<dbReference type="GO" id="GO:0005524">
    <property type="term" value="F:ATP binding"/>
    <property type="evidence" value="ECO:0007669"/>
    <property type="project" value="InterPro"/>
</dbReference>
<reference evidence="2 3" key="1">
    <citation type="submission" date="2017-05" db="EMBL/GenBank/DDBJ databases">
        <title>Vagococcus spp. assemblies.</title>
        <authorList>
            <person name="Gulvik C.A."/>
        </authorList>
    </citation>
    <scope>NUCLEOTIDE SEQUENCE [LARGE SCALE GENOMIC DNA]</scope>
    <source>
        <strain evidence="2 3">CCUG 41755</strain>
    </source>
</reference>
<keyword evidence="3" id="KW-1185">Reference proteome</keyword>
<dbReference type="SMART" id="SM00382">
    <property type="entry name" value="AAA"/>
    <property type="match status" value="1"/>
</dbReference>
<evidence type="ECO:0000313" key="2">
    <source>
        <dbReference type="EMBL" id="RSU04768.1"/>
    </source>
</evidence>
<dbReference type="SUPFAM" id="SSF52540">
    <property type="entry name" value="P-loop containing nucleoside triphosphate hydrolases"/>
    <property type="match status" value="1"/>
</dbReference>
<dbReference type="EMBL" id="NGJY01000001">
    <property type="protein sequence ID" value="RSU04768.1"/>
    <property type="molecule type" value="Genomic_DNA"/>
</dbReference>
<dbReference type="InterPro" id="IPR051396">
    <property type="entry name" value="Bact_Antivir_Def_Nuclease"/>
</dbReference>
<dbReference type="Pfam" id="PF13304">
    <property type="entry name" value="AAA_21"/>
    <property type="match status" value="1"/>
</dbReference>
<organism evidence="2 3">
    <name type="scientific">Vagococcus fessus</name>
    <dbReference type="NCBI Taxonomy" id="120370"/>
    <lineage>
        <taxon>Bacteria</taxon>
        <taxon>Bacillati</taxon>
        <taxon>Bacillota</taxon>
        <taxon>Bacilli</taxon>
        <taxon>Lactobacillales</taxon>
        <taxon>Enterococcaceae</taxon>
        <taxon>Vagococcus</taxon>
    </lineage>
</organism>
<dbReference type="InterPro" id="IPR027417">
    <property type="entry name" value="P-loop_NTPase"/>
</dbReference>
<dbReference type="PANTHER" id="PTHR43581:SF2">
    <property type="entry name" value="EXCINUCLEASE ATPASE SUBUNIT"/>
    <property type="match status" value="1"/>
</dbReference>
<feature type="domain" description="AAA+ ATPase" evidence="1">
    <location>
        <begin position="35"/>
        <end position="241"/>
    </location>
</feature>
<dbReference type="RefSeq" id="WP_126830358.1">
    <property type="nucleotide sequence ID" value="NZ_CBCRYB010000002.1"/>
</dbReference>
<accession>A0A430AC31</accession>
<dbReference type="InterPro" id="IPR003959">
    <property type="entry name" value="ATPase_AAA_core"/>
</dbReference>
<dbReference type="GO" id="GO:0016887">
    <property type="term" value="F:ATP hydrolysis activity"/>
    <property type="evidence" value="ECO:0007669"/>
    <property type="project" value="InterPro"/>
</dbReference>
<protein>
    <submittedName>
        <fullName evidence="2">ATPase</fullName>
    </submittedName>
</protein>
<dbReference type="InterPro" id="IPR003593">
    <property type="entry name" value="AAA+_ATPase"/>
</dbReference>
<dbReference type="OrthoDB" id="9784297at2"/>
<gene>
    <name evidence="2" type="ORF">CBF31_01745</name>
</gene>
<comment type="caution">
    <text evidence="2">The sequence shown here is derived from an EMBL/GenBank/DDBJ whole genome shotgun (WGS) entry which is preliminary data.</text>
</comment>
<name>A0A430AC31_9ENTE</name>
<dbReference type="Gene3D" id="3.40.50.300">
    <property type="entry name" value="P-loop containing nucleotide triphosphate hydrolases"/>
    <property type="match status" value="1"/>
</dbReference>
<dbReference type="AlphaFoldDB" id="A0A430AC31"/>
<dbReference type="Proteomes" id="UP000287101">
    <property type="component" value="Unassembled WGS sequence"/>
</dbReference>
<dbReference type="PANTHER" id="PTHR43581">
    <property type="entry name" value="ATP/GTP PHOSPHATASE"/>
    <property type="match status" value="1"/>
</dbReference>
<proteinExistence type="predicted"/>
<evidence type="ECO:0000313" key="3">
    <source>
        <dbReference type="Proteomes" id="UP000287101"/>
    </source>
</evidence>